<feature type="compositionally biased region" description="Basic and acidic residues" evidence="14">
    <location>
        <begin position="166"/>
        <end position="190"/>
    </location>
</feature>
<comment type="subcellular location">
    <subcellularLocation>
        <location evidence="2">Cell membrane</location>
        <topology evidence="2">Multi-pass membrane protein</topology>
    </subcellularLocation>
</comment>
<dbReference type="InterPro" id="IPR003661">
    <property type="entry name" value="HisK_dim/P_dom"/>
</dbReference>
<organism evidence="18 19">
    <name type="scientific">Lunatimonas lonarensis</name>
    <dbReference type="NCBI Taxonomy" id="1232681"/>
    <lineage>
        <taxon>Bacteria</taxon>
        <taxon>Pseudomonadati</taxon>
        <taxon>Bacteroidota</taxon>
        <taxon>Cytophagia</taxon>
        <taxon>Cytophagales</taxon>
        <taxon>Cyclobacteriaceae</taxon>
    </lineage>
</organism>
<reference evidence="18 19" key="1">
    <citation type="submission" date="2013-02" db="EMBL/GenBank/DDBJ databases">
        <title>A novel strain isolated from Lonar lake, Maharashtra, India.</title>
        <authorList>
            <person name="Singh A."/>
        </authorList>
    </citation>
    <scope>NUCLEOTIDE SEQUENCE [LARGE SCALE GENOMIC DNA]</scope>
    <source>
        <strain evidence="18 19">AK24</strain>
    </source>
</reference>
<evidence type="ECO:0000313" key="19">
    <source>
        <dbReference type="Proteomes" id="UP000013909"/>
    </source>
</evidence>
<evidence type="ECO:0000256" key="5">
    <source>
        <dbReference type="ARBA" id="ARBA00022553"/>
    </source>
</evidence>
<keyword evidence="10" id="KW-0902">Two-component regulatory system</keyword>
<evidence type="ECO:0000256" key="11">
    <source>
        <dbReference type="ARBA" id="ARBA00023136"/>
    </source>
</evidence>
<dbReference type="EMBL" id="AQHR01000085">
    <property type="protein sequence ID" value="EON76414.1"/>
    <property type="molecule type" value="Genomic_DNA"/>
</dbReference>
<dbReference type="PRINTS" id="PR00344">
    <property type="entry name" value="BCTRLSENSOR"/>
</dbReference>
<feature type="coiled-coil region" evidence="13">
    <location>
        <begin position="128"/>
        <end position="155"/>
    </location>
</feature>
<dbReference type="SUPFAM" id="SSF52172">
    <property type="entry name" value="CheY-like"/>
    <property type="match status" value="1"/>
</dbReference>
<keyword evidence="4" id="KW-1003">Cell membrane</keyword>
<keyword evidence="13" id="KW-0175">Coiled coil</keyword>
<dbReference type="Gene3D" id="3.40.50.2300">
    <property type="match status" value="1"/>
</dbReference>
<keyword evidence="6 15" id="KW-0812">Transmembrane</keyword>
<dbReference type="SUPFAM" id="SSF55874">
    <property type="entry name" value="ATPase domain of HSP90 chaperone/DNA topoisomerase II/histidine kinase"/>
    <property type="match status" value="1"/>
</dbReference>
<keyword evidence="8" id="KW-0067">ATP-binding</keyword>
<dbReference type="AlphaFoldDB" id="R7ZQX4"/>
<dbReference type="OrthoDB" id="9797097at2"/>
<proteinExistence type="predicted"/>
<evidence type="ECO:0000256" key="2">
    <source>
        <dbReference type="ARBA" id="ARBA00004651"/>
    </source>
</evidence>
<evidence type="ECO:0000256" key="4">
    <source>
        <dbReference type="ARBA" id="ARBA00022475"/>
    </source>
</evidence>
<protein>
    <recommendedName>
        <fullName evidence="3">histidine kinase</fullName>
        <ecNumber evidence="3">2.7.13.3</ecNumber>
    </recommendedName>
</protein>
<keyword evidence="5 12" id="KW-0597">Phosphoprotein</keyword>
<dbReference type="Proteomes" id="UP000013909">
    <property type="component" value="Unassembled WGS sequence"/>
</dbReference>
<dbReference type="CDD" id="cd17546">
    <property type="entry name" value="REC_hyHK_CKI1_RcsC-like"/>
    <property type="match status" value="1"/>
</dbReference>
<dbReference type="CDD" id="cd16922">
    <property type="entry name" value="HATPase_EvgS-ArcB-TorS-like"/>
    <property type="match status" value="1"/>
</dbReference>
<feature type="transmembrane region" description="Helical" evidence="15">
    <location>
        <begin position="288"/>
        <end position="314"/>
    </location>
</feature>
<dbReference type="PANTHER" id="PTHR45339:SF1">
    <property type="entry name" value="HYBRID SIGNAL TRANSDUCTION HISTIDINE KINASE J"/>
    <property type="match status" value="1"/>
</dbReference>
<evidence type="ECO:0000313" key="18">
    <source>
        <dbReference type="EMBL" id="EON76414.1"/>
    </source>
</evidence>
<feature type="region of interest" description="Disordered" evidence="14">
    <location>
        <begin position="161"/>
        <end position="190"/>
    </location>
</feature>
<dbReference type="PROSITE" id="PS50109">
    <property type="entry name" value="HIS_KIN"/>
    <property type="match status" value="1"/>
</dbReference>
<evidence type="ECO:0000256" key="12">
    <source>
        <dbReference type="PROSITE-ProRule" id="PRU00169"/>
    </source>
</evidence>
<dbReference type="InterPro" id="IPR001789">
    <property type="entry name" value="Sig_transdc_resp-reg_receiver"/>
</dbReference>
<dbReference type="SMART" id="SM00448">
    <property type="entry name" value="REC"/>
    <property type="match status" value="1"/>
</dbReference>
<dbReference type="STRING" id="1232681.ADIS_2864"/>
<evidence type="ECO:0000256" key="6">
    <source>
        <dbReference type="ARBA" id="ARBA00022692"/>
    </source>
</evidence>
<dbReference type="Pfam" id="PF02518">
    <property type="entry name" value="HATPase_c"/>
    <property type="match status" value="1"/>
</dbReference>
<comment type="catalytic activity">
    <reaction evidence="1">
        <text>ATP + protein L-histidine = ADP + protein N-phospho-L-histidine.</text>
        <dbReference type="EC" id="2.7.13.3"/>
    </reaction>
</comment>
<evidence type="ECO:0000256" key="14">
    <source>
        <dbReference type="SAM" id="MobiDB-lite"/>
    </source>
</evidence>
<dbReference type="GO" id="GO:0000155">
    <property type="term" value="F:phosphorelay sensor kinase activity"/>
    <property type="evidence" value="ECO:0007669"/>
    <property type="project" value="InterPro"/>
</dbReference>
<dbReference type="FunFam" id="3.30.565.10:FF:000010">
    <property type="entry name" value="Sensor histidine kinase RcsC"/>
    <property type="match status" value="1"/>
</dbReference>
<evidence type="ECO:0000256" key="15">
    <source>
        <dbReference type="SAM" id="Phobius"/>
    </source>
</evidence>
<evidence type="ECO:0000256" key="13">
    <source>
        <dbReference type="SAM" id="Coils"/>
    </source>
</evidence>
<evidence type="ECO:0000256" key="8">
    <source>
        <dbReference type="ARBA" id="ARBA00022840"/>
    </source>
</evidence>
<dbReference type="GO" id="GO:0005886">
    <property type="term" value="C:plasma membrane"/>
    <property type="evidence" value="ECO:0007669"/>
    <property type="project" value="UniProtKB-SubCell"/>
</dbReference>
<dbReference type="SMART" id="SM00388">
    <property type="entry name" value="HisKA"/>
    <property type="match status" value="1"/>
</dbReference>
<evidence type="ECO:0000256" key="10">
    <source>
        <dbReference type="ARBA" id="ARBA00023012"/>
    </source>
</evidence>
<dbReference type="GO" id="GO:0005524">
    <property type="term" value="F:ATP binding"/>
    <property type="evidence" value="ECO:0007669"/>
    <property type="project" value="UniProtKB-KW"/>
</dbReference>
<feature type="coiled-coil region" evidence="13">
    <location>
        <begin position="231"/>
        <end position="265"/>
    </location>
</feature>
<evidence type="ECO:0000259" key="17">
    <source>
        <dbReference type="PROSITE" id="PS50110"/>
    </source>
</evidence>
<dbReference type="SUPFAM" id="SSF47384">
    <property type="entry name" value="Homodimeric domain of signal transducing histidine kinase"/>
    <property type="match status" value="1"/>
</dbReference>
<feature type="transmembrane region" description="Helical" evidence="15">
    <location>
        <begin position="9"/>
        <end position="31"/>
    </location>
</feature>
<dbReference type="PROSITE" id="PS50110">
    <property type="entry name" value="RESPONSE_REGULATORY"/>
    <property type="match status" value="1"/>
</dbReference>
<dbReference type="Pfam" id="PF00512">
    <property type="entry name" value="HisKA"/>
    <property type="match status" value="1"/>
</dbReference>
<dbReference type="CDD" id="cd00082">
    <property type="entry name" value="HisKA"/>
    <property type="match status" value="1"/>
</dbReference>
<evidence type="ECO:0000256" key="1">
    <source>
        <dbReference type="ARBA" id="ARBA00000085"/>
    </source>
</evidence>
<keyword evidence="19" id="KW-1185">Reference proteome</keyword>
<dbReference type="Gene3D" id="1.20.120.160">
    <property type="entry name" value="HPT domain"/>
    <property type="match status" value="1"/>
</dbReference>
<dbReference type="SUPFAM" id="SSF47226">
    <property type="entry name" value="Histidine-containing phosphotransfer domain, HPT domain"/>
    <property type="match status" value="1"/>
</dbReference>
<feature type="modified residue" description="4-aspartylphosphate" evidence="12">
    <location>
        <position position="635"/>
    </location>
</feature>
<dbReference type="Pfam" id="PF00072">
    <property type="entry name" value="Response_reg"/>
    <property type="match status" value="1"/>
</dbReference>
<sequence length="836" mass="94297">MQIGTTTKVFAGFLLAVTLIIVVGITTFFSVKNLLDSVDTLSMPNERLNAYNRLLADIYRLDQLTDLDTSNTDSITIAGQIEQQLRLLEQKSNDPIEIYKLNAIWYNIEELIEVQGNLTDVKLRITNRDFSKEALDNIERKIRRQEERRVLENLDRLSTRIGPSRELNETRNRNSDAAESGDEIRTEPEMVSDEMERVIDYLTSNLETEGISSAAQRNLADSVLLALREYMLEITSEERFLRARLANLEHQLLRKNRELVSYIQEIITSLQYEATRQGRSENENAYQLAYRLSIFLSGLIILGVIGSSAFIFTITREIKKSERYNAKLEEAKLKSEKLATAKQEFLANMSHEIRNPLHVIQGYQEALAKTPMTADQQEFLNLSSTATETLLGVVNDILDFSKLEAGKIPIEQKPFDPNRLFEQSKVLFEKNAKDKGITLTLHTDFPDNKWMIGDVLRISQIMNNLVSNAIKFTEQGDVYISATYAENKGLCIVVKDSGIGMAAEVKERIFTAFDQGDTTITRRFGGTGLGLSIVNKLTILMNGQIHVDSDVGKGTTFTIKLPTALTEPLRAEPVPETNTVSLDGLCILLVDDDSVVLKYTKMLLTALGADVLAFSGGVEWKKRFNWESFDFALLDLQMPEISGFDILEILRNRVSTKHKPVLALTANVFAKEQNAILSRGFNGIILKPFKEAELLESLSCHIPMTNDLKQPSHSTDTMKKPEKPYNLESIAKFAMGDDELIKELVVDFVRQTNHDLVQLATCFEIGEYDRLREITHQLASRLRQFEIKSGDTAKEAELMLKNGQREGLEVLIQVVIRDGKAAVEQLSTDFALTVTN</sequence>
<gene>
    <name evidence="18" type="ORF">ADIS_2864</name>
</gene>
<comment type="caution">
    <text evidence="18">The sequence shown here is derived from an EMBL/GenBank/DDBJ whole genome shotgun (WGS) entry which is preliminary data.</text>
</comment>
<keyword evidence="9 15" id="KW-1133">Transmembrane helix</keyword>
<dbReference type="RefSeq" id="WP_010854998.1">
    <property type="nucleotide sequence ID" value="NZ_AQHR01000085.1"/>
</dbReference>
<dbReference type="InterPro" id="IPR011006">
    <property type="entry name" value="CheY-like_superfamily"/>
</dbReference>
<evidence type="ECO:0000256" key="3">
    <source>
        <dbReference type="ARBA" id="ARBA00012438"/>
    </source>
</evidence>
<dbReference type="InterPro" id="IPR036641">
    <property type="entry name" value="HPT_dom_sf"/>
</dbReference>
<dbReference type="SMART" id="SM00387">
    <property type="entry name" value="HATPase_c"/>
    <property type="match status" value="1"/>
</dbReference>
<feature type="coiled-coil region" evidence="13">
    <location>
        <begin position="314"/>
        <end position="341"/>
    </location>
</feature>
<dbReference type="InterPro" id="IPR003594">
    <property type="entry name" value="HATPase_dom"/>
</dbReference>
<dbReference type="Gene3D" id="1.10.287.130">
    <property type="match status" value="1"/>
</dbReference>
<keyword evidence="7" id="KW-0547">Nucleotide-binding</keyword>
<dbReference type="EC" id="2.7.13.3" evidence="3"/>
<dbReference type="InterPro" id="IPR005467">
    <property type="entry name" value="His_kinase_dom"/>
</dbReference>
<accession>R7ZQX4</accession>
<feature type="domain" description="Response regulatory" evidence="17">
    <location>
        <begin position="586"/>
        <end position="702"/>
    </location>
</feature>
<evidence type="ECO:0000256" key="9">
    <source>
        <dbReference type="ARBA" id="ARBA00022989"/>
    </source>
</evidence>
<name>R7ZQX4_9BACT</name>
<dbReference type="InterPro" id="IPR036097">
    <property type="entry name" value="HisK_dim/P_sf"/>
</dbReference>
<dbReference type="PANTHER" id="PTHR45339">
    <property type="entry name" value="HYBRID SIGNAL TRANSDUCTION HISTIDINE KINASE J"/>
    <property type="match status" value="1"/>
</dbReference>
<feature type="domain" description="Histidine kinase" evidence="16">
    <location>
        <begin position="348"/>
        <end position="565"/>
    </location>
</feature>
<evidence type="ECO:0000259" key="16">
    <source>
        <dbReference type="PROSITE" id="PS50109"/>
    </source>
</evidence>
<dbReference type="InterPro" id="IPR036890">
    <property type="entry name" value="HATPase_C_sf"/>
</dbReference>
<dbReference type="Gene3D" id="3.30.565.10">
    <property type="entry name" value="Histidine kinase-like ATPase, C-terminal domain"/>
    <property type="match status" value="1"/>
</dbReference>
<dbReference type="InterPro" id="IPR004358">
    <property type="entry name" value="Sig_transdc_His_kin-like_C"/>
</dbReference>
<evidence type="ECO:0000256" key="7">
    <source>
        <dbReference type="ARBA" id="ARBA00022741"/>
    </source>
</evidence>
<keyword evidence="11 15" id="KW-0472">Membrane</keyword>